<feature type="domain" description="Enoyl reductase (ER)" evidence="1">
    <location>
        <begin position="15"/>
        <end position="349"/>
    </location>
</feature>
<dbReference type="InterPro" id="IPR052711">
    <property type="entry name" value="Zinc_ADH-like"/>
</dbReference>
<evidence type="ECO:0000313" key="3">
    <source>
        <dbReference type="Proteomes" id="UP001360953"/>
    </source>
</evidence>
<gene>
    <name evidence="2" type="ORF">J3D65DRAFT_274859</name>
</gene>
<accession>A0ABR1LVS6</accession>
<dbReference type="SMART" id="SM00829">
    <property type="entry name" value="PKS_ER"/>
    <property type="match status" value="1"/>
</dbReference>
<dbReference type="Gene3D" id="3.40.50.720">
    <property type="entry name" value="NAD(P)-binding Rossmann-like Domain"/>
    <property type="match status" value="1"/>
</dbReference>
<dbReference type="Pfam" id="PF00107">
    <property type="entry name" value="ADH_zinc_N"/>
    <property type="match status" value="1"/>
</dbReference>
<organism evidence="2 3">
    <name type="scientific">Phyllosticta citribraziliensis</name>
    <dbReference type="NCBI Taxonomy" id="989973"/>
    <lineage>
        <taxon>Eukaryota</taxon>
        <taxon>Fungi</taxon>
        <taxon>Dikarya</taxon>
        <taxon>Ascomycota</taxon>
        <taxon>Pezizomycotina</taxon>
        <taxon>Dothideomycetes</taxon>
        <taxon>Dothideomycetes incertae sedis</taxon>
        <taxon>Botryosphaeriales</taxon>
        <taxon>Phyllostictaceae</taxon>
        <taxon>Phyllosticta</taxon>
    </lineage>
</organism>
<dbReference type="GeneID" id="92027906"/>
<dbReference type="EMBL" id="JBBPEH010000004">
    <property type="protein sequence ID" value="KAK7539290.1"/>
    <property type="molecule type" value="Genomic_DNA"/>
</dbReference>
<evidence type="ECO:0000313" key="2">
    <source>
        <dbReference type="EMBL" id="KAK7539290.1"/>
    </source>
</evidence>
<dbReference type="InterPro" id="IPR013149">
    <property type="entry name" value="ADH-like_C"/>
</dbReference>
<name>A0ABR1LVS6_9PEZI</name>
<dbReference type="PANTHER" id="PTHR45033:SF3">
    <property type="entry name" value="DEHYDROGENASE, PUTATIVE (AFU_ORTHOLOGUE AFUA_2G13270)-RELATED"/>
    <property type="match status" value="1"/>
</dbReference>
<dbReference type="SUPFAM" id="SSF50129">
    <property type="entry name" value="GroES-like"/>
    <property type="match status" value="1"/>
</dbReference>
<dbReference type="InterPro" id="IPR013154">
    <property type="entry name" value="ADH-like_N"/>
</dbReference>
<dbReference type="RefSeq" id="XP_066656561.1">
    <property type="nucleotide sequence ID" value="XM_066795000.1"/>
</dbReference>
<protein>
    <submittedName>
        <fullName evidence="2">Alcohol dehydrogenase</fullName>
    </submittedName>
</protein>
<evidence type="ECO:0000259" key="1">
    <source>
        <dbReference type="SMART" id="SM00829"/>
    </source>
</evidence>
<dbReference type="InterPro" id="IPR011032">
    <property type="entry name" value="GroES-like_sf"/>
</dbReference>
<comment type="caution">
    <text evidence="2">The sequence shown here is derived from an EMBL/GenBank/DDBJ whole genome shotgun (WGS) entry which is preliminary data.</text>
</comment>
<dbReference type="InterPro" id="IPR036291">
    <property type="entry name" value="NAD(P)-bd_dom_sf"/>
</dbReference>
<dbReference type="SUPFAM" id="SSF51735">
    <property type="entry name" value="NAD(P)-binding Rossmann-fold domains"/>
    <property type="match status" value="1"/>
</dbReference>
<keyword evidence="3" id="KW-1185">Reference proteome</keyword>
<sequence length="360" mass="37832">MPTAIVIRKIDGKPGQVWYPLDRTDVPSTTPSETQVTVRLSAAALNHRDVFLRQHLYPGTTFGVPLLADGAGLVTATGSDPSARRWAGKRVILNPGTGWKHSPEGPENPRGYAILGGTKFNPIGTLAEEVTVEAEELEEAPTHLSAVEAAALPLTGLTAWRAVVTKSGNAAPGHNILVTGIGGGVALMALLFATAKGANVFVTSGSEEKLSKAKDLGAKGGVNYKEEGWEKKLAAILPDGRLDAIVDGAGGDVVEKGAKLLKNGGVIVSYGMTIGPKMPFLMSAVLKNIELRGSTMGSRKEFADMVAFVNDKNLKPVISRVVSGIDNLEGIDGLFEDMKNGTQFGKLVVEIAKEAESSKL</sequence>
<dbReference type="Pfam" id="PF08240">
    <property type="entry name" value="ADH_N"/>
    <property type="match status" value="1"/>
</dbReference>
<dbReference type="Gene3D" id="3.90.180.10">
    <property type="entry name" value="Medium-chain alcohol dehydrogenases, catalytic domain"/>
    <property type="match status" value="1"/>
</dbReference>
<dbReference type="Proteomes" id="UP001360953">
    <property type="component" value="Unassembled WGS sequence"/>
</dbReference>
<dbReference type="PANTHER" id="PTHR45033">
    <property type="match status" value="1"/>
</dbReference>
<dbReference type="CDD" id="cd05188">
    <property type="entry name" value="MDR"/>
    <property type="match status" value="1"/>
</dbReference>
<reference evidence="2 3" key="1">
    <citation type="submission" date="2024-04" db="EMBL/GenBank/DDBJ databases">
        <title>Phyllosticta paracitricarpa is synonymous to the EU quarantine fungus P. citricarpa based on phylogenomic analyses.</title>
        <authorList>
            <consortium name="Lawrence Berkeley National Laboratory"/>
            <person name="Van ingen-buijs V.A."/>
            <person name="Van westerhoven A.C."/>
            <person name="Haridas S."/>
            <person name="Skiadas P."/>
            <person name="Martin F."/>
            <person name="Groenewald J.Z."/>
            <person name="Crous P.W."/>
            <person name="Seidl M.F."/>
        </authorList>
    </citation>
    <scope>NUCLEOTIDE SEQUENCE [LARGE SCALE GENOMIC DNA]</scope>
    <source>
        <strain evidence="2 3">CPC 17464</strain>
    </source>
</reference>
<proteinExistence type="predicted"/>
<dbReference type="InterPro" id="IPR020843">
    <property type="entry name" value="ER"/>
</dbReference>